<evidence type="ECO:0000313" key="4">
    <source>
        <dbReference type="EMBL" id="RXG42530.1"/>
    </source>
</evidence>
<dbReference type="InterPro" id="IPR017850">
    <property type="entry name" value="Alkaline_phosphatase_core_sf"/>
</dbReference>
<organism evidence="4 5">
    <name type="scientific">Verticillium dahliae</name>
    <name type="common">Verticillium wilt</name>
    <dbReference type="NCBI Taxonomy" id="27337"/>
    <lineage>
        <taxon>Eukaryota</taxon>
        <taxon>Fungi</taxon>
        <taxon>Dikarya</taxon>
        <taxon>Ascomycota</taxon>
        <taxon>Pezizomycotina</taxon>
        <taxon>Sordariomycetes</taxon>
        <taxon>Hypocreomycetidae</taxon>
        <taxon>Glomerellales</taxon>
        <taxon>Plectosphaerellaceae</taxon>
        <taxon>Verticillium</taxon>
    </lineage>
</organism>
<dbReference type="PANTHER" id="PTHR43751">
    <property type="entry name" value="SULFATASE"/>
    <property type="match status" value="1"/>
</dbReference>
<keyword evidence="2" id="KW-0472">Membrane</keyword>
<dbReference type="Gene3D" id="3.40.720.10">
    <property type="entry name" value="Alkaline Phosphatase, subunit A"/>
    <property type="match status" value="1"/>
</dbReference>
<feature type="transmembrane region" description="Helical" evidence="2">
    <location>
        <begin position="68"/>
        <end position="95"/>
    </location>
</feature>
<gene>
    <name evidence="4" type="ORF">VDGE_05464</name>
</gene>
<evidence type="ECO:0000256" key="1">
    <source>
        <dbReference type="SAM" id="MobiDB-lite"/>
    </source>
</evidence>
<feature type="compositionally biased region" description="Gly residues" evidence="1">
    <location>
        <begin position="927"/>
        <end position="940"/>
    </location>
</feature>
<accession>A0A444RMX1</accession>
<name>A0A444RMX1_VERDA</name>
<dbReference type="InterPro" id="IPR052701">
    <property type="entry name" value="GAG_Ulvan_Degrading_Sulfatases"/>
</dbReference>
<keyword evidence="2" id="KW-1133">Transmembrane helix</keyword>
<dbReference type="AlphaFoldDB" id="A0A444RMX1"/>
<dbReference type="EMBL" id="RSDZ01000128">
    <property type="protein sequence ID" value="RXG42530.1"/>
    <property type="molecule type" value="Genomic_DNA"/>
</dbReference>
<dbReference type="Pfam" id="PF00884">
    <property type="entry name" value="Sulfatase"/>
    <property type="match status" value="1"/>
</dbReference>
<evidence type="ECO:0000313" key="5">
    <source>
        <dbReference type="Proteomes" id="UP000288725"/>
    </source>
</evidence>
<feature type="transmembrane region" description="Helical" evidence="2">
    <location>
        <begin position="115"/>
        <end position="139"/>
    </location>
</feature>
<protein>
    <recommendedName>
        <fullName evidence="3">Sulfatase N-terminal domain-containing protein</fullName>
    </recommendedName>
</protein>
<comment type="caution">
    <text evidence="4">The sequence shown here is derived from an EMBL/GenBank/DDBJ whole genome shotgun (WGS) entry which is preliminary data.</text>
</comment>
<reference evidence="4 5" key="1">
    <citation type="submission" date="2018-12" db="EMBL/GenBank/DDBJ databases">
        <title>Genome of Verticillium dahliae isolate Getta Getta.</title>
        <authorList>
            <person name="Gardiner D.M."/>
        </authorList>
    </citation>
    <scope>NUCLEOTIDE SEQUENCE [LARGE SCALE GENOMIC DNA]</scope>
    <source>
        <strain evidence="4 5">Getta Getta</strain>
    </source>
</reference>
<feature type="compositionally biased region" description="Pro residues" evidence="1">
    <location>
        <begin position="941"/>
        <end position="970"/>
    </location>
</feature>
<feature type="transmembrane region" description="Helical" evidence="2">
    <location>
        <begin position="40"/>
        <end position="61"/>
    </location>
</feature>
<dbReference type="InterPro" id="IPR000917">
    <property type="entry name" value="Sulfatase_N"/>
</dbReference>
<evidence type="ECO:0000256" key="2">
    <source>
        <dbReference type="SAM" id="Phobius"/>
    </source>
</evidence>
<feature type="region of interest" description="Disordered" evidence="1">
    <location>
        <begin position="927"/>
        <end position="970"/>
    </location>
</feature>
<sequence length="970" mass="109506">MAFLGSPAPFFFSSFTVAILASKAVHLIAHFSTVPFSAFIIYLPTFLIYDLLAVFVLRLLLQNSRGGFWLIPVSIGSLISFIAVGGAASQLGFFAQTSGELQWRDAQAYANKEGLEVLLSGSAALLAFTGAIYAVGFVLRNILHNAVGNVLQAFGEDVLSALRWLSKFRSAHLRRSHAEKRDAHPLNKDRDEEGAASAEMLLHNGTPRFSEDHSDISTLLDEPFHEKGYEYDQPEPSRRRRRLPAWIGLFFFAVYLTIAHITRPARPYDYMSITLPISMLDVFQNHADYCTLQNSIYDNPWPFPDLLAEDHWEKPGANSKGWAPGSDSKLAQEYRERTPQWLPEELPRGFFRWDPLRFKNGFLGSHKPKGPGQTPFCPSVPLEPPFYNPVNDPLKITNLDNDILEPLRKPLEDGSIKIKNVVLVLMESLRQEFWPMKQGSEPWKNIMKAHEGESKAAKDKINQLLSQMAPHIEQISGVSGGFKDFAGKEYPKAKKHWTDSSAEGFGGVNVVGSYTAASMSTKSFGSVHCGAWPMPVDKFDEADTDSYQPCIPQVLDLFNKAKVDDETPSDDFRDQEWMPALFEAEVEEYDRQEIFDQKIGFKHIVTRKQIEESPRFNSSNILNQKVNYFAYPEPVLKPHISEFVRSARAKDKRIWMSHFTSTTHHAWDTPSDFSTLDYLPSQGSNAWHTDFNKYLNTLRYHDKWMGELMQLFDDLDMTNETLIVFIGDHGQTFKEDYRKTGTYEVPHVSDFRVPITFRHPHLPRVQSAVNATSISVLPTILDLLVSSGSLNKRDTEMATDLAQDYEGQSLVREYKKKDGKRRAWNFSVINSGAGMLTVTSADVPYKLNMPLEKVFEYMVSNLAEDPTERNAVTAWTYDEMVASVEKKMGKDAKVWAEEAVAVGKWWAKERKRLWRYRTLPFYPGTSGLKGHGPPHGHGPPGHGPPGFGPPGFGPPGHRPPGRGPPPPRPY</sequence>
<proteinExistence type="predicted"/>
<evidence type="ECO:0000259" key="3">
    <source>
        <dbReference type="Pfam" id="PF00884"/>
    </source>
</evidence>
<keyword evidence="2" id="KW-0812">Transmembrane</keyword>
<feature type="transmembrane region" description="Helical" evidence="2">
    <location>
        <begin position="243"/>
        <end position="262"/>
    </location>
</feature>
<dbReference type="PANTHER" id="PTHR43751:SF3">
    <property type="entry name" value="SULFATASE N-TERMINAL DOMAIN-CONTAINING PROTEIN"/>
    <property type="match status" value="1"/>
</dbReference>
<dbReference type="SUPFAM" id="SSF53649">
    <property type="entry name" value="Alkaline phosphatase-like"/>
    <property type="match status" value="1"/>
</dbReference>
<feature type="domain" description="Sulfatase N-terminal" evidence="3">
    <location>
        <begin position="589"/>
        <end position="784"/>
    </location>
</feature>
<dbReference type="Proteomes" id="UP000288725">
    <property type="component" value="Chromosome 2"/>
</dbReference>